<accession>A0A1H6EFX7</accession>
<reference evidence="1 2" key="1">
    <citation type="submission" date="2016-10" db="EMBL/GenBank/DDBJ databases">
        <authorList>
            <person name="de Groot N.N."/>
        </authorList>
    </citation>
    <scope>NUCLEOTIDE SEQUENCE [LARGE SCALE GENOMIC DNA]</scope>
    <source>
        <strain evidence="1 2">CGMCC 4.7037</strain>
    </source>
</reference>
<dbReference type="EMBL" id="FNVT01000009">
    <property type="protein sequence ID" value="SEG96201.1"/>
    <property type="molecule type" value="Genomic_DNA"/>
</dbReference>
<sequence>MLTRDRPLVAVEAASDEQRERVREVLAPLGYRLAGRYCWTPTWLWEPQ</sequence>
<evidence type="ECO:0000313" key="2">
    <source>
        <dbReference type="Proteomes" id="UP000236732"/>
    </source>
</evidence>
<dbReference type="RefSeq" id="WP_160150461.1">
    <property type="nucleotide sequence ID" value="NZ_FNVT01000009.1"/>
</dbReference>
<evidence type="ECO:0000313" key="1">
    <source>
        <dbReference type="EMBL" id="SEG96201.1"/>
    </source>
</evidence>
<protein>
    <submittedName>
        <fullName evidence="1">Uncharacterized protein</fullName>
    </submittedName>
</protein>
<organism evidence="1 2">
    <name type="scientific">Nonomuraea solani</name>
    <dbReference type="NCBI Taxonomy" id="1144553"/>
    <lineage>
        <taxon>Bacteria</taxon>
        <taxon>Bacillati</taxon>
        <taxon>Actinomycetota</taxon>
        <taxon>Actinomycetes</taxon>
        <taxon>Streptosporangiales</taxon>
        <taxon>Streptosporangiaceae</taxon>
        <taxon>Nonomuraea</taxon>
    </lineage>
</organism>
<keyword evidence="2" id="KW-1185">Reference proteome</keyword>
<dbReference type="Proteomes" id="UP000236732">
    <property type="component" value="Unassembled WGS sequence"/>
</dbReference>
<proteinExistence type="predicted"/>
<gene>
    <name evidence="1" type="ORF">SAMN05444920_109308</name>
</gene>
<name>A0A1H6EFX7_9ACTN</name>
<dbReference type="AlphaFoldDB" id="A0A1H6EFX7"/>